<protein>
    <recommendedName>
        <fullName evidence="2">Peptidase C1A papain C-terminal domain-containing protein</fullName>
    </recommendedName>
</protein>
<evidence type="ECO:0000259" key="2">
    <source>
        <dbReference type="SMART" id="SM00645"/>
    </source>
</evidence>
<sequence length="797" mass="88569">MDDVKQGKIKETTDDGHYLGYIPPAADMSYLEGTIHETEEVQRAGSTYSRYDLREQNKLTPVKDQGSSGSCWAFSTYGSMESYILPSQNKDFSENNMKNTHSFDWGPNDGGNHFISTAYLTRRSGPVYESDDRYNASSTSSPANRQVRKYVNEVLFLPNRKNATDNDNIKWAIIKYGAVYTSMCYDSKYFDANNSSYYYGAASFLSHNNHAVDIVGWDDKYSKYNFKTPAPADGAFIVRNSWGTGWGDGGYFYVSYYDIGIGKDNTVFTCNDLEMNNIYQYDPLGYVKPAGFNRNTAWMSNIFKATSDQNINAIGFYTLGFNTEYEIYVYLDPTDGPISNVSSSSVTRGTIEIPGYHVVKLDRAVPVFRDQRFAIVIKIKTPGSTHPVAVETYRYGYSSKATASNNQSFISSDGTRWYDTNIQFNTTNICIKAYTVNSTIVSTGPRPDAAIISNTIPSTMIQGNSYNVSVTMKNTGNIAWTESDKIRLGSVNESSGDAAMFDGLRQKISGSTSVAPSSKYTWNFTMTAPEAGTYYVQYRMIWENHTWFGDTVVKKIVVENRVYDTDIINENIQDKMGTGCTYPFTIKFKNTGNVEWTGSTVSTWMSVTDKNNTANTGNATYTIPANISVQPGQYYIWNGTVTASTTPGNYIYRFGMKGPNGTHIGELLSVNVAVSQPYADSVLISNNIPSSMLKGNTYTASVTMKNTGLLPWSNDNGVYLGAIDYATNDASKFTATKLYIPAGKVILPGEQYTWSFTMKAPTQAGSYSVKFRMKWEGHDWFGSHANKTVSVKAATAI</sequence>
<name>A0AAP2RCB7_9EURY</name>
<dbReference type="SMART" id="SM00645">
    <property type="entry name" value="Pept_C1"/>
    <property type="match status" value="1"/>
</dbReference>
<dbReference type="Pfam" id="PF18560">
    <property type="entry name" value="Lectin_like"/>
    <property type="match status" value="1"/>
</dbReference>
<dbReference type="PROSITE" id="PS00639">
    <property type="entry name" value="THIOL_PROTEASE_HIS"/>
    <property type="match status" value="1"/>
</dbReference>
<dbReference type="InterPro" id="IPR038765">
    <property type="entry name" value="Papain-like_cys_pep_sf"/>
</dbReference>
<proteinExistence type="inferred from homology"/>
<dbReference type="InterPro" id="IPR025660">
    <property type="entry name" value="Pept_his_AS"/>
</dbReference>
<evidence type="ECO:0000256" key="1">
    <source>
        <dbReference type="ARBA" id="ARBA00008455"/>
    </source>
</evidence>
<dbReference type="InterPro" id="IPR013783">
    <property type="entry name" value="Ig-like_fold"/>
</dbReference>
<dbReference type="Gene3D" id="2.60.40.10">
    <property type="entry name" value="Immunoglobulins"/>
    <property type="match status" value="3"/>
</dbReference>
<dbReference type="Pfam" id="PF00112">
    <property type="entry name" value="Peptidase_C1"/>
    <property type="match status" value="1"/>
</dbReference>
<dbReference type="GO" id="GO:0008234">
    <property type="term" value="F:cysteine-type peptidase activity"/>
    <property type="evidence" value="ECO:0007669"/>
    <property type="project" value="InterPro"/>
</dbReference>
<dbReference type="InterPro" id="IPR000169">
    <property type="entry name" value="Pept_cys_AS"/>
</dbReference>
<dbReference type="CDD" id="cd02619">
    <property type="entry name" value="Peptidase_C1"/>
    <property type="match status" value="1"/>
</dbReference>
<accession>A0AAP2RCB7</accession>
<dbReference type="PROSITE" id="PS00139">
    <property type="entry name" value="THIOL_PROTEASE_CYS"/>
    <property type="match status" value="1"/>
</dbReference>
<evidence type="ECO:0000313" key="3">
    <source>
        <dbReference type="EMBL" id="MCD1294946.1"/>
    </source>
</evidence>
<evidence type="ECO:0000313" key="4">
    <source>
        <dbReference type="Proteomes" id="UP001320159"/>
    </source>
</evidence>
<comment type="caution">
    <text evidence="3">The sequence shown here is derived from an EMBL/GenBank/DDBJ whole genome shotgun (WGS) entry which is preliminary data.</text>
</comment>
<organism evidence="3 4">
    <name type="scientific">Methanooceanicella nereidis</name>
    <dbReference type="NCBI Taxonomy" id="2052831"/>
    <lineage>
        <taxon>Archaea</taxon>
        <taxon>Methanobacteriati</taxon>
        <taxon>Methanobacteriota</taxon>
        <taxon>Stenosarchaea group</taxon>
        <taxon>Methanomicrobia</taxon>
        <taxon>Methanocellales</taxon>
        <taxon>Methanocellaceae</taxon>
        <taxon>Methanooceanicella</taxon>
    </lineage>
</organism>
<dbReference type="GO" id="GO:0006508">
    <property type="term" value="P:proteolysis"/>
    <property type="evidence" value="ECO:0007669"/>
    <property type="project" value="InterPro"/>
</dbReference>
<dbReference type="EMBL" id="PGCK01000006">
    <property type="protein sequence ID" value="MCD1294946.1"/>
    <property type="molecule type" value="Genomic_DNA"/>
</dbReference>
<dbReference type="SUPFAM" id="SSF54001">
    <property type="entry name" value="Cysteine proteinases"/>
    <property type="match status" value="1"/>
</dbReference>
<dbReference type="RefSeq" id="WP_230741786.1">
    <property type="nucleotide sequence ID" value="NZ_PGCK01000006.1"/>
</dbReference>
<comment type="similarity">
    <text evidence="1">Belongs to the peptidase C1 family.</text>
</comment>
<dbReference type="PANTHER" id="PTHR12411">
    <property type="entry name" value="CYSTEINE PROTEASE FAMILY C1-RELATED"/>
    <property type="match status" value="1"/>
</dbReference>
<feature type="domain" description="Peptidase C1A papain C-terminal" evidence="2">
    <location>
        <begin position="47"/>
        <end position="269"/>
    </location>
</feature>
<dbReference type="InterPro" id="IPR013128">
    <property type="entry name" value="Peptidase_C1A"/>
</dbReference>
<dbReference type="InterPro" id="IPR000668">
    <property type="entry name" value="Peptidase_C1A_C"/>
</dbReference>
<dbReference type="Proteomes" id="UP001320159">
    <property type="component" value="Unassembled WGS sequence"/>
</dbReference>
<reference evidence="3 4" key="1">
    <citation type="submission" date="2017-11" db="EMBL/GenBank/DDBJ databases">
        <title>Isolation and Characterization of Family Methanocellaceae Species from Potential Methane Hydrate Area Offshore Southwestern Taiwan.</title>
        <authorList>
            <person name="Zhang W.-L."/>
            <person name="Chen W.-C."/>
            <person name="Lai M.-C."/>
            <person name="Chen S.-C."/>
        </authorList>
    </citation>
    <scope>NUCLEOTIDE SEQUENCE [LARGE SCALE GENOMIC DNA]</scope>
    <source>
        <strain evidence="3 4">CWC-04</strain>
    </source>
</reference>
<gene>
    <name evidence="3" type="ORF">CUJ83_08040</name>
</gene>
<dbReference type="AlphaFoldDB" id="A0AAP2RCB7"/>
<keyword evidence="4" id="KW-1185">Reference proteome</keyword>
<dbReference type="InterPro" id="IPR040528">
    <property type="entry name" value="Lectin-like"/>
</dbReference>
<dbReference type="Gene3D" id="3.90.70.10">
    <property type="entry name" value="Cysteine proteinases"/>
    <property type="match status" value="1"/>
</dbReference>